<dbReference type="InterPro" id="IPR000182">
    <property type="entry name" value="GNAT_dom"/>
</dbReference>
<dbReference type="GO" id="GO:0016747">
    <property type="term" value="F:acyltransferase activity, transferring groups other than amino-acyl groups"/>
    <property type="evidence" value="ECO:0007669"/>
    <property type="project" value="InterPro"/>
</dbReference>
<dbReference type="SUPFAM" id="SSF55729">
    <property type="entry name" value="Acyl-CoA N-acyltransferases (Nat)"/>
    <property type="match status" value="1"/>
</dbReference>
<dbReference type="Gene3D" id="3.40.630.30">
    <property type="match status" value="1"/>
</dbReference>
<name>A0AA96LLE1_9BACL</name>
<dbReference type="PROSITE" id="PS51186">
    <property type="entry name" value="GNAT"/>
    <property type="match status" value="1"/>
</dbReference>
<dbReference type="RefSeq" id="WP_315608025.1">
    <property type="nucleotide sequence ID" value="NZ_CP130318.1"/>
</dbReference>
<gene>
    <name evidence="2" type="ORF">MJA45_14425</name>
</gene>
<dbReference type="InterPro" id="IPR016181">
    <property type="entry name" value="Acyl_CoA_acyltransferase"/>
</dbReference>
<feature type="domain" description="N-acetyltransferase" evidence="1">
    <location>
        <begin position="4"/>
        <end position="157"/>
    </location>
</feature>
<dbReference type="Pfam" id="PF00583">
    <property type="entry name" value="Acetyltransf_1"/>
    <property type="match status" value="1"/>
</dbReference>
<dbReference type="Proteomes" id="UP001305702">
    <property type="component" value="Chromosome"/>
</dbReference>
<proteinExistence type="predicted"/>
<dbReference type="EMBL" id="CP130318">
    <property type="protein sequence ID" value="WNQ14251.1"/>
    <property type="molecule type" value="Genomic_DNA"/>
</dbReference>
<dbReference type="AlphaFoldDB" id="A0AA96LLE1"/>
<dbReference type="KEGG" id="paun:MJA45_14425"/>
<organism evidence="2 3">
    <name type="scientific">Paenibacillus aurantius</name>
    <dbReference type="NCBI Taxonomy" id="2918900"/>
    <lineage>
        <taxon>Bacteria</taxon>
        <taxon>Bacillati</taxon>
        <taxon>Bacillota</taxon>
        <taxon>Bacilli</taxon>
        <taxon>Bacillales</taxon>
        <taxon>Paenibacillaceae</taxon>
        <taxon>Paenibacillus</taxon>
    </lineage>
</organism>
<protein>
    <submittedName>
        <fullName evidence="2">GNAT family N-acetyltransferase</fullName>
    </submittedName>
</protein>
<dbReference type="CDD" id="cd04301">
    <property type="entry name" value="NAT_SF"/>
    <property type="match status" value="1"/>
</dbReference>
<evidence type="ECO:0000259" key="1">
    <source>
        <dbReference type="PROSITE" id="PS51186"/>
    </source>
</evidence>
<evidence type="ECO:0000313" key="2">
    <source>
        <dbReference type="EMBL" id="WNQ14251.1"/>
    </source>
</evidence>
<accession>A0AA96LLE1</accession>
<keyword evidence="3" id="KW-1185">Reference proteome</keyword>
<sequence length="170" mass="19019">MELVITDTFDKEGIAHLTDERQQEIEAKRRAIRLDLETDGRERHFYLALHADRIIGTVEAGPSSRLIHDLTQGAMDQVTEVGTVFVHPGYQGQGVGTLLLNAILLHLQGKGVSEFCLDSGYPRAQQLWTKKLGEPAYLLPDYWGAGMDHMIWRCNMEKIVTGYSPKGGLI</sequence>
<evidence type="ECO:0000313" key="3">
    <source>
        <dbReference type="Proteomes" id="UP001305702"/>
    </source>
</evidence>
<reference evidence="2 3" key="1">
    <citation type="submission" date="2022-02" db="EMBL/GenBank/DDBJ databases">
        <title>Paenibacillus sp. MBLB1776 Whole Genome Shotgun Sequencing.</title>
        <authorList>
            <person name="Hwang C.Y."/>
            <person name="Cho E.-S."/>
            <person name="Seo M.-J."/>
        </authorList>
    </citation>
    <scope>NUCLEOTIDE SEQUENCE [LARGE SCALE GENOMIC DNA]</scope>
    <source>
        <strain evidence="2 3">MBLB1776</strain>
    </source>
</reference>